<feature type="transmembrane region" description="Helical" evidence="13">
    <location>
        <begin position="116"/>
        <end position="134"/>
    </location>
</feature>
<dbReference type="RefSeq" id="WP_042686684.1">
    <property type="nucleotide sequence ID" value="NZ_DUIH01000006.1"/>
</dbReference>
<name>A0A832RU04_9EURY</name>
<protein>
    <submittedName>
        <fullName evidence="14">Sodium:solute symporter family protein</fullName>
    </submittedName>
</protein>
<evidence type="ECO:0000256" key="13">
    <source>
        <dbReference type="SAM" id="Phobius"/>
    </source>
</evidence>
<evidence type="ECO:0000256" key="3">
    <source>
        <dbReference type="ARBA" id="ARBA00022448"/>
    </source>
</evidence>
<comment type="caution">
    <text evidence="14">The sequence shown here is derived from an EMBL/GenBank/DDBJ whole genome shotgun (WGS) entry which is preliminary data.</text>
</comment>
<evidence type="ECO:0000256" key="10">
    <source>
        <dbReference type="ARBA" id="ARBA00023136"/>
    </source>
</evidence>
<feature type="transmembrane region" description="Helical" evidence="13">
    <location>
        <begin position="358"/>
        <end position="377"/>
    </location>
</feature>
<evidence type="ECO:0000256" key="4">
    <source>
        <dbReference type="ARBA" id="ARBA00022475"/>
    </source>
</evidence>
<feature type="transmembrane region" description="Helical" evidence="13">
    <location>
        <begin position="411"/>
        <end position="430"/>
    </location>
</feature>
<evidence type="ECO:0000313" key="14">
    <source>
        <dbReference type="EMBL" id="HIH69277.1"/>
    </source>
</evidence>
<sequence length="611" mass="67429">MNGYHLFLMGFAAYILLLVAIGLHFVRRQRDMVDFWIAGRQVGWLNVGFSAAASWLTAGAMLFVTGLFVIRGVGSMWLFVVPNVLALIVIALLTGRIKRLPTITQPELLEMRYSPLLRAPIAVFIAMMMVMFAVADFKGFSYVLSVFYGVPEVYAVLLMAVGVAIYTSLGGFRAVVWTDAIQFVLLALLALVVALFAWNVAPHPIPMATIEEKWWNPLSLGSVSAIIIMLIALLPGWITEQDTWQKVWAARDVKEARRGMLFGALLMGLVFMSLFITAMAFRMLYPVPASEPESERLYLQFILTSTPPWLLPLFALGFAAAAMSCTDTFATSGASCISRDVYQRFMHPDAPMSRMQMINRIVVVGIVACAAIISLFVDSIFDAIVMGTVIGSASVFFPLLGGIYWKRATKWGGFFAMVLGGSTQVALLLLEALMGIPLESINPLLVEHGVLLSLGVSMLSFVGISLATSPTSAINLAPFFEDVARRLSGAQHVLVSEDEYKAFLTMLEEKRLGDVVYMHYSLHLPEPIDWGALVSRLVLKAGWIAPTGEDTVYRLSGDDLLSSIQAVRGRENEIWLSVEYPVHSTRDYRREMFSAIQDIRSTLGMRGKGVE</sequence>
<keyword evidence="11" id="KW-0739">Sodium transport</keyword>
<dbReference type="Proteomes" id="UP000600363">
    <property type="component" value="Unassembled WGS sequence"/>
</dbReference>
<dbReference type="PANTHER" id="PTHR48086:SF3">
    <property type="entry name" value="SODIUM_PROLINE SYMPORTER"/>
    <property type="match status" value="1"/>
</dbReference>
<dbReference type="GO" id="GO:0006814">
    <property type="term" value="P:sodium ion transport"/>
    <property type="evidence" value="ECO:0007669"/>
    <property type="project" value="UniProtKB-KW"/>
</dbReference>
<feature type="transmembrane region" description="Helical" evidence="13">
    <location>
        <begin position="260"/>
        <end position="285"/>
    </location>
</feature>
<evidence type="ECO:0000256" key="11">
    <source>
        <dbReference type="ARBA" id="ARBA00023201"/>
    </source>
</evidence>
<feature type="transmembrane region" description="Helical" evidence="13">
    <location>
        <begin position="183"/>
        <end position="201"/>
    </location>
</feature>
<dbReference type="InterPro" id="IPR038377">
    <property type="entry name" value="Na/Glc_symporter_sf"/>
</dbReference>
<evidence type="ECO:0000256" key="5">
    <source>
        <dbReference type="ARBA" id="ARBA00022692"/>
    </source>
</evidence>
<accession>A0A832RU04</accession>
<reference evidence="14" key="1">
    <citation type="journal article" date="2020" name="bioRxiv">
        <title>A rank-normalized archaeal taxonomy based on genome phylogeny resolves widespread incomplete and uneven classifications.</title>
        <authorList>
            <person name="Rinke C."/>
            <person name="Chuvochina M."/>
            <person name="Mussig A.J."/>
            <person name="Chaumeil P.-A."/>
            <person name="Waite D.W."/>
            <person name="Whitman W.B."/>
            <person name="Parks D.H."/>
            <person name="Hugenholtz P."/>
        </authorList>
    </citation>
    <scope>NUCLEOTIDE SEQUENCE</scope>
    <source>
        <strain evidence="14">UBA12518</strain>
    </source>
</reference>
<dbReference type="GO" id="GO:0015293">
    <property type="term" value="F:symporter activity"/>
    <property type="evidence" value="ECO:0007669"/>
    <property type="project" value="UniProtKB-KW"/>
</dbReference>
<feature type="transmembrane region" description="Helical" evidence="13">
    <location>
        <begin position="76"/>
        <end position="95"/>
    </location>
</feature>
<gene>
    <name evidence="14" type="ORF">HA299_01445</name>
</gene>
<evidence type="ECO:0000313" key="15">
    <source>
        <dbReference type="Proteomes" id="UP000600363"/>
    </source>
</evidence>
<feature type="transmembrane region" description="Helical" evidence="13">
    <location>
        <begin position="221"/>
        <end position="239"/>
    </location>
</feature>
<dbReference type="InterPro" id="IPR050277">
    <property type="entry name" value="Sodium:Solute_Symporter"/>
</dbReference>
<keyword evidence="6" id="KW-0769">Symport</keyword>
<keyword evidence="8" id="KW-0915">Sodium</keyword>
<keyword evidence="9" id="KW-0406">Ion transport</keyword>
<dbReference type="PROSITE" id="PS50283">
    <property type="entry name" value="NA_SOLUT_SYMP_3"/>
    <property type="match status" value="1"/>
</dbReference>
<evidence type="ECO:0000256" key="7">
    <source>
        <dbReference type="ARBA" id="ARBA00022989"/>
    </source>
</evidence>
<comment type="similarity">
    <text evidence="2 12">Belongs to the sodium:solute symporter (SSF) (TC 2.A.21) family.</text>
</comment>
<feature type="transmembrane region" description="Helical" evidence="13">
    <location>
        <begin position="383"/>
        <end position="404"/>
    </location>
</feature>
<evidence type="ECO:0000256" key="6">
    <source>
        <dbReference type="ARBA" id="ARBA00022847"/>
    </source>
</evidence>
<proteinExistence type="inferred from homology"/>
<keyword evidence="10 13" id="KW-0472">Membrane</keyword>
<keyword evidence="7 13" id="KW-1133">Transmembrane helix</keyword>
<organism evidence="14 15">
    <name type="scientific">Methermicoccus shengliensis</name>
    <dbReference type="NCBI Taxonomy" id="660064"/>
    <lineage>
        <taxon>Archaea</taxon>
        <taxon>Methanobacteriati</taxon>
        <taxon>Methanobacteriota</taxon>
        <taxon>Stenosarchaea group</taxon>
        <taxon>Methanomicrobia</taxon>
        <taxon>Methanosarcinales</taxon>
        <taxon>Methermicoccaceae</taxon>
        <taxon>Methermicoccus</taxon>
    </lineage>
</organism>
<evidence type="ECO:0000256" key="9">
    <source>
        <dbReference type="ARBA" id="ARBA00023065"/>
    </source>
</evidence>
<feature type="transmembrane region" description="Helical" evidence="13">
    <location>
        <begin position="6"/>
        <end position="26"/>
    </location>
</feature>
<evidence type="ECO:0000256" key="8">
    <source>
        <dbReference type="ARBA" id="ARBA00023053"/>
    </source>
</evidence>
<keyword evidence="5 13" id="KW-0812">Transmembrane</keyword>
<dbReference type="EMBL" id="DUIH01000006">
    <property type="protein sequence ID" value="HIH69277.1"/>
    <property type="molecule type" value="Genomic_DNA"/>
</dbReference>
<dbReference type="AlphaFoldDB" id="A0A832RU04"/>
<feature type="transmembrane region" description="Helical" evidence="13">
    <location>
        <begin position="154"/>
        <end position="176"/>
    </location>
</feature>
<evidence type="ECO:0000256" key="1">
    <source>
        <dbReference type="ARBA" id="ARBA00004651"/>
    </source>
</evidence>
<evidence type="ECO:0000256" key="12">
    <source>
        <dbReference type="RuleBase" id="RU362091"/>
    </source>
</evidence>
<evidence type="ECO:0000256" key="2">
    <source>
        <dbReference type="ARBA" id="ARBA00006434"/>
    </source>
</evidence>
<keyword evidence="3" id="KW-0813">Transport</keyword>
<dbReference type="Gene3D" id="1.20.1730.10">
    <property type="entry name" value="Sodium/glucose cotransporter"/>
    <property type="match status" value="1"/>
</dbReference>
<keyword evidence="4" id="KW-1003">Cell membrane</keyword>
<comment type="subcellular location">
    <subcellularLocation>
        <location evidence="1">Cell membrane</location>
        <topology evidence="1">Multi-pass membrane protein</topology>
    </subcellularLocation>
</comment>
<dbReference type="Pfam" id="PF00474">
    <property type="entry name" value="SSF"/>
    <property type="match status" value="1"/>
</dbReference>
<dbReference type="InterPro" id="IPR001734">
    <property type="entry name" value="Na/solute_symporter"/>
</dbReference>
<feature type="transmembrane region" description="Helical" evidence="13">
    <location>
        <begin position="47"/>
        <end position="70"/>
    </location>
</feature>
<dbReference type="GO" id="GO:0005886">
    <property type="term" value="C:plasma membrane"/>
    <property type="evidence" value="ECO:0007669"/>
    <property type="project" value="UniProtKB-SubCell"/>
</dbReference>
<dbReference type="CDD" id="cd10322">
    <property type="entry name" value="SLC5sbd"/>
    <property type="match status" value="1"/>
</dbReference>
<dbReference type="PANTHER" id="PTHR48086">
    <property type="entry name" value="SODIUM/PROLINE SYMPORTER-RELATED"/>
    <property type="match status" value="1"/>
</dbReference>
<feature type="transmembrane region" description="Helical" evidence="13">
    <location>
        <begin position="450"/>
        <end position="468"/>
    </location>
</feature>